<dbReference type="Proteomes" id="UP000008730">
    <property type="component" value="Segment"/>
</dbReference>
<name>E5E410_9CAUD</name>
<dbReference type="EMBL" id="GU911519">
    <property type="protein sequence ID" value="ADG35994.1"/>
    <property type="molecule type" value="Genomic_DNA"/>
</dbReference>
<evidence type="ECO:0000313" key="2">
    <source>
        <dbReference type="Proteomes" id="UP000008730"/>
    </source>
</evidence>
<dbReference type="KEGG" id="vg:9925920"/>
<dbReference type="GeneID" id="9925920"/>
<sequence>MDNIRDMRLMQFTSLLRTMDFVSNARVTQCHHLFLKFEKENPLLDGYTRTGQAYDHTVMKDFIIKLKEGEQ</sequence>
<evidence type="ECO:0000313" key="1">
    <source>
        <dbReference type="EMBL" id="ADG35994.1"/>
    </source>
</evidence>
<reference evidence="1 2" key="1">
    <citation type="journal article" date="2010" name="Virol. J.">
        <title>Genomes of the T4-related bacteriophages as windows on microbial genome evolution.</title>
        <authorList>
            <person name="Petrov V.M."/>
            <person name="Ratnayaka S."/>
            <person name="Nolan J.M."/>
            <person name="Miller E.S."/>
            <person name="Karam J.D."/>
        </authorList>
    </citation>
    <scope>NUCLEOTIDE SEQUENCE [LARGE SCALE GENOMIC DNA]</scope>
</reference>
<proteinExistence type="predicted"/>
<organism evidence="1 2">
    <name type="scientific">Acinetobacter phage Acj61</name>
    <dbReference type="NCBI Taxonomy" id="760732"/>
    <lineage>
        <taxon>Viruses</taxon>
        <taxon>Duplodnaviria</taxon>
        <taxon>Heunggongvirae</taxon>
        <taxon>Uroviricota</taxon>
        <taxon>Caudoviricetes</taxon>
        <taxon>Pantevenvirales</taxon>
        <taxon>Straboviridae</taxon>
        <taxon>Twarogvirinae</taxon>
        <taxon>Lasallevirus</taxon>
        <taxon>Lasallevirus Acj61</taxon>
        <taxon>Acinetobacter virus Acj61</taxon>
    </lineage>
</organism>
<gene>
    <name evidence="1" type="ORF">Acj61p029</name>
</gene>
<keyword evidence="2" id="KW-1185">Reference proteome</keyword>
<accession>E5E410</accession>
<dbReference type="RefSeq" id="YP_004009646.1">
    <property type="nucleotide sequence ID" value="NC_014661.1"/>
</dbReference>
<protein>
    <submittedName>
        <fullName evidence="1">Uncharacterized protein</fullName>
    </submittedName>
</protein>